<accession>A0A644WR77</accession>
<dbReference type="SUPFAM" id="SSF55729">
    <property type="entry name" value="Acyl-CoA N-acyltransferases (Nat)"/>
    <property type="match status" value="1"/>
</dbReference>
<evidence type="ECO:0008006" key="2">
    <source>
        <dbReference type="Google" id="ProtNLM"/>
    </source>
</evidence>
<dbReference type="Gene3D" id="3.40.630.30">
    <property type="match status" value="1"/>
</dbReference>
<evidence type="ECO:0000313" key="1">
    <source>
        <dbReference type="EMBL" id="MPM04744.1"/>
    </source>
</evidence>
<dbReference type="EMBL" id="VSSQ01001066">
    <property type="protein sequence ID" value="MPM04744.1"/>
    <property type="molecule type" value="Genomic_DNA"/>
</dbReference>
<dbReference type="InterPro" id="IPR050644">
    <property type="entry name" value="PG_Glycine_Bridge_Synth"/>
</dbReference>
<sequence length="310" mass="35407">MIRYIENENIDRDAWDSAVACCETPLIYAMSWYLDIVAPGWCGFVEDDYSHVMPLVHRKKSGFQYLYQPPFSQQLGVFGQHVSADTVKAFLQATGQRFRFTEIMLNESNTTDISGIEKYTNIVLPLNRNIEEIRSGYNENTRRNIRKAAQNNVILHKGFDIENIATLFKQNKGEAFGKKDSWYSVLKTLAYQMRHLGLAATYSALNNHNEIIAGILTLEFNGRVVLLFSGSGPEARETGAMHFLIDSILEEKCLSAHTFDFEGSNNENLARFYMGFGGTKKDYPFVRINHLPLCVRWMKKKGINNMQISD</sequence>
<dbReference type="InterPro" id="IPR016181">
    <property type="entry name" value="Acyl_CoA_acyltransferase"/>
</dbReference>
<proteinExistence type="predicted"/>
<reference evidence="1" key="1">
    <citation type="submission" date="2019-08" db="EMBL/GenBank/DDBJ databases">
        <authorList>
            <person name="Kucharzyk K."/>
            <person name="Murdoch R.W."/>
            <person name="Higgins S."/>
            <person name="Loffler F."/>
        </authorList>
    </citation>
    <scope>NUCLEOTIDE SEQUENCE</scope>
</reference>
<comment type="caution">
    <text evidence="1">The sequence shown here is derived from an EMBL/GenBank/DDBJ whole genome shotgun (WGS) entry which is preliminary data.</text>
</comment>
<dbReference type="PANTHER" id="PTHR36174:SF1">
    <property type="entry name" value="LIPID II:GLYCINE GLYCYLTRANSFERASE"/>
    <property type="match status" value="1"/>
</dbReference>
<organism evidence="1">
    <name type="scientific">bioreactor metagenome</name>
    <dbReference type="NCBI Taxonomy" id="1076179"/>
    <lineage>
        <taxon>unclassified sequences</taxon>
        <taxon>metagenomes</taxon>
        <taxon>ecological metagenomes</taxon>
    </lineage>
</organism>
<name>A0A644WR77_9ZZZZ</name>
<dbReference type="AlphaFoldDB" id="A0A644WR77"/>
<protein>
    <recommendedName>
        <fullName evidence="2">BioF2-like acetyltransferase domain-containing protein</fullName>
    </recommendedName>
</protein>
<gene>
    <name evidence="1" type="ORF">SDC9_51023</name>
</gene>
<dbReference type="PANTHER" id="PTHR36174">
    <property type="entry name" value="LIPID II:GLYCINE GLYCYLTRANSFERASE"/>
    <property type="match status" value="1"/>
</dbReference>